<gene>
    <name evidence="1" type="ORF">XELAEV_18044531mg</name>
</gene>
<reference evidence="2" key="1">
    <citation type="journal article" date="2016" name="Nature">
        <title>Genome evolution in the allotetraploid frog Xenopus laevis.</title>
        <authorList>
            <person name="Session A.M."/>
            <person name="Uno Y."/>
            <person name="Kwon T."/>
            <person name="Chapman J.A."/>
            <person name="Toyoda A."/>
            <person name="Takahashi S."/>
            <person name="Fukui A."/>
            <person name="Hikosaka A."/>
            <person name="Suzuki A."/>
            <person name="Kondo M."/>
            <person name="van Heeringen S.J."/>
            <person name="Quigley I."/>
            <person name="Heinz S."/>
            <person name="Ogino H."/>
            <person name="Ochi H."/>
            <person name="Hellsten U."/>
            <person name="Lyons J.B."/>
            <person name="Simakov O."/>
            <person name="Putnam N."/>
            <person name="Stites J."/>
            <person name="Kuroki Y."/>
            <person name="Tanaka T."/>
            <person name="Michiue T."/>
            <person name="Watanabe M."/>
            <person name="Bogdanovic O."/>
            <person name="Lister R."/>
            <person name="Georgiou G."/>
            <person name="Paranjpe S.S."/>
            <person name="van Kruijsbergen I."/>
            <person name="Shu S."/>
            <person name="Carlson J."/>
            <person name="Kinoshita T."/>
            <person name="Ohta Y."/>
            <person name="Mawaribuchi S."/>
            <person name="Jenkins J."/>
            <person name="Grimwood J."/>
            <person name="Schmutz J."/>
            <person name="Mitros T."/>
            <person name="Mozaffari S.V."/>
            <person name="Suzuki Y."/>
            <person name="Haramoto Y."/>
            <person name="Yamamoto T.S."/>
            <person name="Takagi C."/>
            <person name="Heald R."/>
            <person name="Miller K."/>
            <person name="Haudenschild C."/>
            <person name="Kitzman J."/>
            <person name="Nakayama T."/>
            <person name="Izutsu Y."/>
            <person name="Robert J."/>
            <person name="Fortriede J."/>
            <person name="Burns K."/>
            <person name="Lotay V."/>
            <person name="Karimi K."/>
            <person name="Yasuoka Y."/>
            <person name="Dichmann D.S."/>
            <person name="Flajnik M.F."/>
            <person name="Houston D.W."/>
            <person name="Shendure J."/>
            <person name="DuPasquier L."/>
            <person name="Vize P.D."/>
            <person name="Zorn A.M."/>
            <person name="Ito M."/>
            <person name="Marcotte E.M."/>
            <person name="Wallingford J.B."/>
            <person name="Ito Y."/>
            <person name="Asashima M."/>
            <person name="Ueno N."/>
            <person name="Matsuda Y."/>
            <person name="Veenstra G.J."/>
            <person name="Fujiyama A."/>
            <person name="Harland R.M."/>
            <person name="Taira M."/>
            <person name="Rokhsar D.S."/>
        </authorList>
    </citation>
    <scope>NUCLEOTIDE SEQUENCE [LARGE SCALE GENOMIC DNA]</scope>
    <source>
        <strain evidence="2">J</strain>
    </source>
</reference>
<dbReference type="EMBL" id="CM004482">
    <property type="protein sequence ID" value="OCT63435.1"/>
    <property type="molecule type" value="Genomic_DNA"/>
</dbReference>
<sequence length="124" mass="14176">MFRLPFGGSTSSTHLPLNRPAHLARWPVRAWHHHSLLSHSPFPETIIPTATIGPSLHTIPTLGPLKVHWSRNTSIHQCSPYQTCFSNLPYEHNADFWPNTDLAGLIGCQLEERSRQLYRPMYDL</sequence>
<accession>A0A974BZL0</accession>
<evidence type="ECO:0000313" key="2">
    <source>
        <dbReference type="Proteomes" id="UP000694892"/>
    </source>
</evidence>
<organism evidence="1 2">
    <name type="scientific">Xenopus laevis</name>
    <name type="common">African clawed frog</name>
    <dbReference type="NCBI Taxonomy" id="8355"/>
    <lineage>
        <taxon>Eukaryota</taxon>
        <taxon>Metazoa</taxon>
        <taxon>Chordata</taxon>
        <taxon>Craniata</taxon>
        <taxon>Vertebrata</taxon>
        <taxon>Euteleostomi</taxon>
        <taxon>Amphibia</taxon>
        <taxon>Batrachia</taxon>
        <taxon>Anura</taxon>
        <taxon>Pipoidea</taxon>
        <taxon>Pipidae</taxon>
        <taxon>Xenopodinae</taxon>
        <taxon>Xenopus</taxon>
        <taxon>Xenopus</taxon>
    </lineage>
</organism>
<evidence type="ECO:0000313" key="1">
    <source>
        <dbReference type="EMBL" id="OCT63435.1"/>
    </source>
</evidence>
<protein>
    <submittedName>
        <fullName evidence="1">Uncharacterized protein</fullName>
    </submittedName>
</protein>
<name>A0A974BZL0_XENLA</name>
<dbReference type="Proteomes" id="UP000694892">
    <property type="component" value="Chromosome 9_10L"/>
</dbReference>
<dbReference type="AlphaFoldDB" id="A0A974BZL0"/>
<proteinExistence type="predicted"/>